<gene>
    <name evidence="3" type="primary">CEF_6</name>
    <name evidence="3" type="ORF">CK203_029916</name>
</gene>
<dbReference type="PANTHER" id="PTHR19446">
    <property type="entry name" value="REVERSE TRANSCRIPTASES"/>
    <property type="match status" value="1"/>
</dbReference>
<evidence type="ECO:0000313" key="3">
    <source>
        <dbReference type="EMBL" id="RVW94701.1"/>
    </source>
</evidence>
<evidence type="ECO:0000259" key="2">
    <source>
        <dbReference type="Pfam" id="PF04811"/>
    </source>
</evidence>
<name>A0A438IDA4_VITVI</name>
<dbReference type="EMBL" id="QGNW01000119">
    <property type="protein sequence ID" value="RVW94701.1"/>
    <property type="molecule type" value="Genomic_DNA"/>
</dbReference>
<evidence type="ECO:0000313" key="4">
    <source>
        <dbReference type="Proteomes" id="UP000288805"/>
    </source>
</evidence>
<dbReference type="AlphaFoldDB" id="A0A438IDA4"/>
<feature type="chain" id="PRO_5019168007" evidence="1">
    <location>
        <begin position="23"/>
        <end position="141"/>
    </location>
</feature>
<dbReference type="GO" id="GO:0006886">
    <property type="term" value="P:intracellular protein transport"/>
    <property type="evidence" value="ECO:0007669"/>
    <property type="project" value="InterPro"/>
</dbReference>
<dbReference type="Proteomes" id="UP000288805">
    <property type="component" value="Unassembled WGS sequence"/>
</dbReference>
<protein>
    <submittedName>
        <fullName evidence="3">Protein transport protein Sec24-like CEF</fullName>
    </submittedName>
</protein>
<evidence type="ECO:0000256" key="1">
    <source>
        <dbReference type="SAM" id="SignalP"/>
    </source>
</evidence>
<proteinExistence type="predicted"/>
<dbReference type="GO" id="GO:0006888">
    <property type="term" value="P:endoplasmic reticulum to Golgi vesicle-mediated transport"/>
    <property type="evidence" value="ECO:0007669"/>
    <property type="project" value="InterPro"/>
</dbReference>
<feature type="signal peptide" evidence="1">
    <location>
        <begin position="1"/>
        <end position="22"/>
    </location>
</feature>
<dbReference type="Pfam" id="PF04811">
    <property type="entry name" value="Sec23_trunk"/>
    <property type="match status" value="1"/>
</dbReference>
<keyword evidence="1" id="KW-0732">Signal</keyword>
<dbReference type="InterPro" id="IPR006896">
    <property type="entry name" value="Sec23/24_trunk_dom"/>
</dbReference>
<feature type="domain" description="Sec23/Sec24 trunk" evidence="2">
    <location>
        <begin position="1"/>
        <end position="37"/>
    </location>
</feature>
<dbReference type="InterPro" id="IPR036465">
    <property type="entry name" value="vWFA_dom_sf"/>
</dbReference>
<dbReference type="Gene3D" id="3.40.50.410">
    <property type="entry name" value="von Willebrand factor, type A domain"/>
    <property type="match status" value="1"/>
</dbReference>
<comment type="caution">
    <text evidence="3">The sequence shown here is derived from an EMBL/GenBank/DDBJ whole genome shotgun (WGS) entry which is preliminary data.</text>
</comment>
<reference evidence="3 4" key="1">
    <citation type="journal article" date="2018" name="PLoS Genet.">
        <title>Population sequencing reveals clonal diversity and ancestral inbreeding in the grapevine cultivar Chardonnay.</title>
        <authorList>
            <person name="Roach M.J."/>
            <person name="Johnson D.L."/>
            <person name="Bohlmann J."/>
            <person name="van Vuuren H.J."/>
            <person name="Jones S.J."/>
            <person name="Pretorius I.S."/>
            <person name="Schmidt S.A."/>
            <person name="Borneman A.R."/>
        </authorList>
    </citation>
    <scope>NUCLEOTIDE SEQUENCE [LARGE SCALE GENOMIC DNA]</scope>
    <source>
        <strain evidence="4">cv. Chardonnay</strain>
        <tissue evidence="3">Leaf</tissue>
    </source>
</reference>
<accession>A0A438IDA4</accession>
<dbReference type="SUPFAM" id="SSF53300">
    <property type="entry name" value="vWA-like"/>
    <property type="match status" value="1"/>
</dbReference>
<sequence>MPAVFFFLIDVSMNAIQTGATAAACSAITQVITDLPKVLQDTIFMSQGAFVEGRQILDVVLIANELVYEKRRSREEGLVFKIDFEKAYDHVDWGFLDHVLERKGFSSRWRSWIRGCLSSTTFVVLVNGNAKGWVELRYIKA</sequence>
<dbReference type="GO" id="GO:0030127">
    <property type="term" value="C:COPII vesicle coat"/>
    <property type="evidence" value="ECO:0007669"/>
    <property type="project" value="InterPro"/>
</dbReference>
<organism evidence="3 4">
    <name type="scientific">Vitis vinifera</name>
    <name type="common">Grape</name>
    <dbReference type="NCBI Taxonomy" id="29760"/>
    <lineage>
        <taxon>Eukaryota</taxon>
        <taxon>Viridiplantae</taxon>
        <taxon>Streptophyta</taxon>
        <taxon>Embryophyta</taxon>
        <taxon>Tracheophyta</taxon>
        <taxon>Spermatophyta</taxon>
        <taxon>Magnoliopsida</taxon>
        <taxon>eudicotyledons</taxon>
        <taxon>Gunneridae</taxon>
        <taxon>Pentapetalae</taxon>
        <taxon>rosids</taxon>
        <taxon>Vitales</taxon>
        <taxon>Vitaceae</taxon>
        <taxon>Viteae</taxon>
        <taxon>Vitis</taxon>
    </lineage>
</organism>